<dbReference type="PIRSF" id="PIRSF015040">
    <property type="entry name" value="ATPase_SAG2001_prd"/>
    <property type="match status" value="1"/>
</dbReference>
<dbReference type="HOGENOM" id="CLU_016228_0_0_9"/>
<reference evidence="1 2" key="1">
    <citation type="journal article" date="2012" name="PLoS ONE">
        <title>Complete Genome and Transcriptomes of Streptococcus parasanguinis FW213: Phylogenic Relations and Potential Virulence Mechanisms.</title>
        <authorList>
            <person name="Geng J."/>
            <person name="Chiu C.H."/>
            <person name="Tang P."/>
            <person name="Chen Y."/>
            <person name="Shieh H.R."/>
            <person name="Hu S."/>
            <person name="Chen Y.Y."/>
        </authorList>
    </citation>
    <scope>NUCLEOTIDE SEQUENCE [LARGE SCALE GENOMIC DNA]</scope>
    <source>
        <strain evidence="1 2">FW213</strain>
    </source>
</reference>
<dbReference type="PANTHER" id="PTHR30121:SF6">
    <property type="entry name" value="SLR6007 PROTEIN"/>
    <property type="match status" value="1"/>
</dbReference>
<dbReference type="InterPro" id="IPR051162">
    <property type="entry name" value="T4SS_component"/>
</dbReference>
<dbReference type="InterPro" id="IPR027417">
    <property type="entry name" value="P-loop_NTPase"/>
</dbReference>
<evidence type="ECO:0000313" key="2">
    <source>
        <dbReference type="Proteomes" id="UP000002865"/>
    </source>
</evidence>
<dbReference type="InterPro" id="IPR016628">
    <property type="entry name" value="ATPase_SAG2001_prd"/>
</dbReference>
<protein>
    <submittedName>
        <fullName evidence="1">DNA segregation ATPase</fullName>
    </submittedName>
</protein>
<dbReference type="PATRIC" id="fig|1114965.3.peg.1761"/>
<gene>
    <name evidence="1" type="ORF">Spaf_1842</name>
</gene>
<dbReference type="STRING" id="1114965.Spaf_1842"/>
<dbReference type="PaxDb" id="1114965-Spaf_1842"/>
<proteinExistence type="predicted"/>
<dbReference type="KEGG" id="scf:Spaf_1842"/>
<dbReference type="Gene3D" id="3.40.50.300">
    <property type="entry name" value="P-loop containing nucleotide triphosphate hydrolases"/>
    <property type="match status" value="2"/>
</dbReference>
<evidence type="ECO:0000313" key="1">
    <source>
        <dbReference type="EMBL" id="AFJ26789.1"/>
    </source>
</evidence>
<dbReference type="SUPFAM" id="SSF52540">
    <property type="entry name" value="P-loop containing nucleoside triphosphate hydrolases"/>
    <property type="match status" value="1"/>
</dbReference>
<dbReference type="Pfam" id="PF12846">
    <property type="entry name" value="AAA_10"/>
    <property type="match status" value="1"/>
</dbReference>
<sequence length="847" mass="96900">MSLKKQIYRKGGPMSITLTYPIRETHENLALKKDQTVVAYYRIPNTPITITDDEKKGKHKITVAQMMKKLQKNKLFEISLIPKDYLLEEKMRDFSDALADDSRELGEELLLYTVDRLTDEMEIPYQFDWVVGVTLRKQNHGATVKDLAYESFNEFTEKIAKGLGYEYELSPTWYEDYKSDEFTIFQALSVLRAKRLSNEELFYYQRMQYLRYIPHYKKEVLSNRAQFNITDTLIKVLKGGFLKLESPYGSSFVTILPVGKFPVQFNGFHLGEFIQRLNFPVELRIKAEFIDTGKIKGRMGRSNTRYRNIMEEAENTDTVQQDEIIMGSISLKDLMKKVGNKEDIIEYGAYLIVSASSVNQLRQRRQVVLNYFDDMGVEISEASQVGPYLFQALLYGENLQKKTRTWTHMVTARGFSELMPFTNTSSGNRIGWYIGRVDNWTGRWDNIAKAIDSSKNIVLYNATVGNKEDIAGKITKNPHIIITGATGQGKSFLAQIIFLSVALQNVKTLYIDPKRELRNHYQEVINSPEFARLYPERKKQIENFNFVTLDSSLPSNHGVLDPIVVLDKEQAVEVAKNMLEFLLQAVDDVTMDQKTAITEAINAIVEKRVAGKKVGFKHVLKVLRDSTSSEIASVGRYLTSIVTNSILELAFSDGTTQGLNYESRVTILEVNNLKLPKDDSTKISDHERNSIALMFALGAFCTHFGERNENEDTIEFFDEAWILMKSAEGKAVIKNMRRIGRSKNNTLALITQSVHDAENDDDTTGFGTIFAFYEKSEREDILKHVNLEVTESNLEWIDNMISGQCLYYDVYGNLNMISVHNIFEDIDMLLKPMKATVSSSLENKYAS</sequence>
<dbReference type="AlphaFoldDB" id="I1ZP15"/>
<dbReference type="eggNOG" id="COG0433">
    <property type="taxonomic scope" value="Bacteria"/>
</dbReference>
<dbReference type="PANTHER" id="PTHR30121">
    <property type="entry name" value="UNCHARACTERIZED PROTEIN YJGR-RELATED"/>
    <property type="match status" value="1"/>
</dbReference>
<dbReference type="EMBL" id="CP003122">
    <property type="protein sequence ID" value="AFJ26789.1"/>
    <property type="molecule type" value="Genomic_DNA"/>
</dbReference>
<name>I1ZP15_STRPA</name>
<accession>I1ZP15</accession>
<dbReference type="Proteomes" id="UP000002865">
    <property type="component" value="Chromosome"/>
</dbReference>
<organism evidence="1 2">
    <name type="scientific">Streptococcus parasanguinis FW213</name>
    <dbReference type="NCBI Taxonomy" id="1114965"/>
    <lineage>
        <taxon>Bacteria</taxon>
        <taxon>Bacillati</taxon>
        <taxon>Bacillota</taxon>
        <taxon>Bacilli</taxon>
        <taxon>Lactobacillales</taxon>
        <taxon>Streptococcaceae</taxon>
        <taxon>Streptococcus</taxon>
    </lineage>
</organism>